<evidence type="ECO:0000313" key="2">
    <source>
        <dbReference type="EMBL" id="MCW3169967.1"/>
    </source>
</evidence>
<proteinExistence type="predicted"/>
<name>A0ABT3I1P3_9FLAO</name>
<accession>A0ABT3I1P3</accession>
<feature type="transmembrane region" description="Helical" evidence="1">
    <location>
        <begin position="146"/>
        <end position="166"/>
    </location>
</feature>
<feature type="transmembrane region" description="Helical" evidence="1">
    <location>
        <begin position="116"/>
        <end position="134"/>
    </location>
</feature>
<organism evidence="2 3">
    <name type="scientific">Chryseobacterium kimseyorum</name>
    <dbReference type="NCBI Taxonomy" id="2984028"/>
    <lineage>
        <taxon>Bacteria</taxon>
        <taxon>Pseudomonadati</taxon>
        <taxon>Bacteroidota</taxon>
        <taxon>Flavobacteriia</taxon>
        <taxon>Flavobacteriales</taxon>
        <taxon>Weeksellaceae</taxon>
        <taxon>Chryseobacterium group</taxon>
        <taxon>Chryseobacterium</taxon>
    </lineage>
</organism>
<protein>
    <recommendedName>
        <fullName evidence="4">VanZ-like domain-containing protein</fullName>
    </recommendedName>
</protein>
<keyword evidence="3" id="KW-1185">Reference proteome</keyword>
<keyword evidence="1" id="KW-0472">Membrane</keyword>
<comment type="caution">
    <text evidence="2">The sequence shown here is derived from an EMBL/GenBank/DDBJ whole genome shotgun (WGS) entry which is preliminary data.</text>
</comment>
<sequence>MKKNYIIILLALLISLFIYLFYRTENTVVTKLAISLLSRERFEILKDSIVSTVTLNEHIINSLPEGLWVFCITLTSKNLYLKINDIKFDLLFLPLIFSVGLEFFQLLDLTNGRFDFWDIGVSVVFWAIAHYCIRFNDEEQNGLKPFNKRSIICTATYFIVYLAHVWK</sequence>
<feature type="transmembrane region" description="Helical" evidence="1">
    <location>
        <begin position="6"/>
        <end position="22"/>
    </location>
</feature>
<gene>
    <name evidence="2" type="ORF">OMO38_15695</name>
</gene>
<dbReference type="Proteomes" id="UP001163731">
    <property type="component" value="Unassembled WGS sequence"/>
</dbReference>
<dbReference type="RefSeq" id="WP_264751135.1">
    <property type="nucleotide sequence ID" value="NZ_JAPDHW010000012.1"/>
</dbReference>
<evidence type="ECO:0008006" key="4">
    <source>
        <dbReference type="Google" id="ProtNLM"/>
    </source>
</evidence>
<dbReference type="EMBL" id="JAPDHW010000012">
    <property type="protein sequence ID" value="MCW3169967.1"/>
    <property type="molecule type" value="Genomic_DNA"/>
</dbReference>
<keyword evidence="1" id="KW-1133">Transmembrane helix</keyword>
<evidence type="ECO:0000313" key="3">
    <source>
        <dbReference type="Proteomes" id="UP001163731"/>
    </source>
</evidence>
<keyword evidence="1" id="KW-0812">Transmembrane</keyword>
<feature type="transmembrane region" description="Helical" evidence="1">
    <location>
        <begin position="86"/>
        <end position="104"/>
    </location>
</feature>
<reference evidence="2" key="1">
    <citation type="submission" date="2022-10" db="EMBL/GenBank/DDBJ databases">
        <title>Chryseobacterium babae sp. nov. isolated from the gut of the beetle Oryctes rhinoceros, and Chryseobacterium kimseyorum sp. nov., isolated from a stick insect rearing cage.</title>
        <authorList>
            <person name="Shelomi M."/>
            <person name="Han C.-J."/>
            <person name="Chen W.-M."/>
            <person name="Chen H.-K."/>
            <person name="Liaw S.-J."/>
            <person name="Muhle E."/>
            <person name="Clermont D."/>
        </authorList>
    </citation>
    <scope>NUCLEOTIDE SEQUENCE</scope>
    <source>
        <strain evidence="2">09-1422</strain>
    </source>
</reference>
<evidence type="ECO:0000256" key="1">
    <source>
        <dbReference type="SAM" id="Phobius"/>
    </source>
</evidence>